<dbReference type="AlphaFoldDB" id="A0A4R0SIZ3"/>
<reference evidence="1" key="2">
    <citation type="submission" date="2019-02" db="EMBL/GenBank/DDBJ databases">
        <authorList>
            <person name="Odamaki T."/>
        </authorList>
    </citation>
    <scope>NUCLEOTIDE SEQUENCE</scope>
    <source>
        <strain evidence="1">MCC10004</strain>
        <strain evidence="2">MCC10119</strain>
    </source>
</reference>
<sequence length="176" mass="19361">MSGLKDVKFLIPQSADEFIEQAPGQYDAMKKAVREATMDNHDEPMSVDDFVRSHSQLFILIKSAVREVLHEDAPAVQAQGRGHGPFSDLFEADGASGRPVRSYVVPGIRELAAEDDPSLRPGRRGELLGYRLRFGVVERSNQLVVKTDIPLRHVITSLLCVGALIVSLELAGKEVK</sequence>
<dbReference type="EMBL" id="SHPO01000012">
    <property type="protein sequence ID" value="TCD78416.1"/>
    <property type="molecule type" value="Genomic_DNA"/>
</dbReference>
<evidence type="ECO:0000313" key="4">
    <source>
        <dbReference type="Proteomes" id="UP000293475"/>
    </source>
</evidence>
<proteinExistence type="predicted"/>
<name>A0A4R0SIZ3_BIFLL</name>
<reference evidence="3 4" key="1">
    <citation type="journal article" date="2018" name="Sci. Rep.">
        <title>Genomic diversity and distribution of Bifidobacterium longum subsp. longum across the human lifespan.</title>
        <authorList>
            <person name="Odamaki T."/>
            <person name="Bottacini F."/>
            <person name="Kato K."/>
            <person name="Mitsuyama E."/>
            <person name="Yoshida K."/>
            <person name="Horigome A."/>
            <person name="Xiao J.Z."/>
            <person name="van Sinderen D."/>
        </authorList>
    </citation>
    <scope>NUCLEOTIDE SEQUENCE [LARGE SCALE GENOMIC DNA]</scope>
    <source>
        <strain evidence="1 4">MCC10004</strain>
        <strain evidence="2 3">MCC10119</strain>
    </source>
</reference>
<evidence type="ECO:0000313" key="2">
    <source>
        <dbReference type="EMBL" id="TCF71163.1"/>
    </source>
</evidence>
<dbReference type="EMBL" id="SHTI01000014">
    <property type="protein sequence ID" value="TCF71163.1"/>
    <property type="molecule type" value="Genomic_DNA"/>
</dbReference>
<evidence type="ECO:0000313" key="1">
    <source>
        <dbReference type="EMBL" id="TCD78416.1"/>
    </source>
</evidence>
<comment type="caution">
    <text evidence="1">The sequence shown here is derived from an EMBL/GenBank/DDBJ whole genome shotgun (WGS) entry which is preliminary data.</text>
</comment>
<dbReference type="Proteomes" id="UP000292729">
    <property type="component" value="Unassembled WGS sequence"/>
</dbReference>
<organism evidence="1 4">
    <name type="scientific">Bifidobacterium longum subsp. longum</name>
    <dbReference type="NCBI Taxonomy" id="1679"/>
    <lineage>
        <taxon>Bacteria</taxon>
        <taxon>Bacillati</taxon>
        <taxon>Actinomycetota</taxon>
        <taxon>Actinomycetes</taxon>
        <taxon>Bifidobacteriales</taxon>
        <taxon>Bifidobacteriaceae</taxon>
        <taxon>Bifidobacterium</taxon>
    </lineage>
</organism>
<dbReference type="RefSeq" id="WP_065443626.1">
    <property type="nucleotide sequence ID" value="NZ_BCYH01000038.1"/>
</dbReference>
<protein>
    <submittedName>
        <fullName evidence="1">Uncharacterized protein</fullName>
    </submittedName>
</protein>
<dbReference type="Proteomes" id="UP000293475">
    <property type="component" value="Unassembled WGS sequence"/>
</dbReference>
<gene>
    <name evidence="1" type="ORF">MCC10004_0764</name>
    <name evidence="2" type="ORF">MCC10119_0793</name>
</gene>
<accession>A0A4R0SIZ3</accession>
<evidence type="ECO:0000313" key="3">
    <source>
        <dbReference type="Proteomes" id="UP000292729"/>
    </source>
</evidence>